<accession>A0A9P6UDA7</accession>
<organism evidence="3 4">
    <name type="scientific">Actinomortierella ambigua</name>
    <dbReference type="NCBI Taxonomy" id="1343610"/>
    <lineage>
        <taxon>Eukaryota</taxon>
        <taxon>Fungi</taxon>
        <taxon>Fungi incertae sedis</taxon>
        <taxon>Mucoromycota</taxon>
        <taxon>Mortierellomycotina</taxon>
        <taxon>Mortierellomycetes</taxon>
        <taxon>Mortierellales</taxon>
        <taxon>Mortierellaceae</taxon>
        <taxon>Actinomortierella</taxon>
    </lineage>
</organism>
<evidence type="ECO:0000256" key="2">
    <source>
        <dbReference type="SAM" id="SignalP"/>
    </source>
</evidence>
<name>A0A9P6UDA7_9FUNG</name>
<feature type="signal peptide" evidence="2">
    <location>
        <begin position="1"/>
        <end position="26"/>
    </location>
</feature>
<evidence type="ECO:0000256" key="1">
    <source>
        <dbReference type="SAM" id="MobiDB-lite"/>
    </source>
</evidence>
<gene>
    <name evidence="3" type="ORF">DFQ27_008355</name>
</gene>
<keyword evidence="4" id="KW-1185">Reference proteome</keyword>
<protein>
    <recommendedName>
        <fullName evidence="5">Secreted protein</fullName>
    </recommendedName>
</protein>
<dbReference type="EMBL" id="JAAAJB010000007">
    <property type="protein sequence ID" value="KAG0270340.1"/>
    <property type="molecule type" value="Genomic_DNA"/>
</dbReference>
<dbReference type="OrthoDB" id="2443111at2759"/>
<sequence length="219" mass="24663">MHPSQTTLALLAVGTIFILSTSVSLAAPIDRRHLEEPSSSRALHKRWVPSDDPFDFPIRQHPRPPVFLSRDGHAVFDDDDDDAGNEMLDTEELLLRPDADDEIEDTVEGQVLEIEEDDDEDELLEFVEEDDDNGEDSLRDVDLDVANQAFLDEDDYTFFQNLPSQNQYLKQQEQELQQKPLASPAITAAPAEQPKDVHPAVTTTRVDGARTRSRALNMV</sequence>
<evidence type="ECO:0008006" key="5">
    <source>
        <dbReference type="Google" id="ProtNLM"/>
    </source>
</evidence>
<evidence type="ECO:0000313" key="3">
    <source>
        <dbReference type="EMBL" id="KAG0270340.1"/>
    </source>
</evidence>
<feature type="region of interest" description="Disordered" evidence="1">
    <location>
        <begin position="171"/>
        <end position="219"/>
    </location>
</feature>
<evidence type="ECO:0000313" key="4">
    <source>
        <dbReference type="Proteomes" id="UP000807716"/>
    </source>
</evidence>
<keyword evidence="2" id="KW-0732">Signal</keyword>
<comment type="caution">
    <text evidence="3">The sequence shown here is derived from an EMBL/GenBank/DDBJ whole genome shotgun (WGS) entry which is preliminary data.</text>
</comment>
<dbReference type="Proteomes" id="UP000807716">
    <property type="component" value="Unassembled WGS sequence"/>
</dbReference>
<feature type="chain" id="PRO_5040337841" description="Secreted protein" evidence="2">
    <location>
        <begin position="27"/>
        <end position="219"/>
    </location>
</feature>
<dbReference type="AlphaFoldDB" id="A0A9P6UDA7"/>
<reference evidence="3" key="1">
    <citation type="journal article" date="2020" name="Fungal Divers.">
        <title>Resolving the Mortierellaceae phylogeny through synthesis of multi-gene phylogenetics and phylogenomics.</title>
        <authorList>
            <person name="Vandepol N."/>
            <person name="Liber J."/>
            <person name="Desiro A."/>
            <person name="Na H."/>
            <person name="Kennedy M."/>
            <person name="Barry K."/>
            <person name="Grigoriev I.V."/>
            <person name="Miller A.N."/>
            <person name="O'Donnell K."/>
            <person name="Stajich J.E."/>
            <person name="Bonito G."/>
        </authorList>
    </citation>
    <scope>NUCLEOTIDE SEQUENCE</scope>
    <source>
        <strain evidence="3">BC1065</strain>
    </source>
</reference>
<proteinExistence type="predicted"/>